<dbReference type="Proteomes" id="UP000789901">
    <property type="component" value="Unassembled WGS sequence"/>
</dbReference>
<organism evidence="1 2">
    <name type="scientific">Gigaspora margarita</name>
    <dbReference type="NCBI Taxonomy" id="4874"/>
    <lineage>
        <taxon>Eukaryota</taxon>
        <taxon>Fungi</taxon>
        <taxon>Fungi incertae sedis</taxon>
        <taxon>Mucoromycota</taxon>
        <taxon>Glomeromycotina</taxon>
        <taxon>Glomeromycetes</taxon>
        <taxon>Diversisporales</taxon>
        <taxon>Gigasporaceae</taxon>
        <taxon>Gigaspora</taxon>
    </lineage>
</organism>
<evidence type="ECO:0000313" key="1">
    <source>
        <dbReference type="EMBL" id="CAG8703406.1"/>
    </source>
</evidence>
<sequence>QLKRSIAELVSVTSIALLQIKQRLSVIGIFGTNFELLHIRLI</sequence>
<evidence type="ECO:0000313" key="2">
    <source>
        <dbReference type="Proteomes" id="UP000789901"/>
    </source>
</evidence>
<gene>
    <name evidence="1" type="ORF">GMARGA_LOCUS12275</name>
</gene>
<keyword evidence="2" id="KW-1185">Reference proteome</keyword>
<feature type="non-terminal residue" evidence="1">
    <location>
        <position position="1"/>
    </location>
</feature>
<comment type="caution">
    <text evidence="1">The sequence shown here is derived from an EMBL/GenBank/DDBJ whole genome shotgun (WGS) entry which is preliminary data.</text>
</comment>
<proteinExistence type="predicted"/>
<protein>
    <submittedName>
        <fullName evidence="1">44476_t:CDS:1</fullName>
    </submittedName>
</protein>
<accession>A0ABN7V124</accession>
<reference evidence="1 2" key="1">
    <citation type="submission" date="2021-06" db="EMBL/GenBank/DDBJ databases">
        <authorList>
            <person name="Kallberg Y."/>
            <person name="Tangrot J."/>
            <person name="Rosling A."/>
        </authorList>
    </citation>
    <scope>NUCLEOTIDE SEQUENCE [LARGE SCALE GENOMIC DNA]</scope>
    <source>
        <strain evidence="1 2">120-4 pot B 10/14</strain>
    </source>
</reference>
<dbReference type="EMBL" id="CAJVQB010007440">
    <property type="protein sequence ID" value="CAG8703406.1"/>
    <property type="molecule type" value="Genomic_DNA"/>
</dbReference>
<name>A0ABN7V124_GIGMA</name>